<evidence type="ECO:0000259" key="5">
    <source>
        <dbReference type="Pfam" id="PF13657"/>
    </source>
</evidence>
<dbReference type="PANTHER" id="PTHR37419">
    <property type="entry name" value="SERINE/THREONINE-PROTEIN KINASE TOXIN HIPA"/>
    <property type="match status" value="1"/>
</dbReference>
<dbReference type="Proteomes" id="UP000053586">
    <property type="component" value="Unassembled WGS sequence"/>
</dbReference>
<evidence type="ECO:0000256" key="3">
    <source>
        <dbReference type="ARBA" id="ARBA00022777"/>
    </source>
</evidence>
<evidence type="ECO:0000259" key="4">
    <source>
        <dbReference type="Pfam" id="PF07804"/>
    </source>
</evidence>
<dbReference type="GO" id="GO:0004674">
    <property type="term" value="F:protein serine/threonine kinase activity"/>
    <property type="evidence" value="ECO:0007669"/>
    <property type="project" value="TreeGrafter"/>
</dbReference>
<dbReference type="PANTHER" id="PTHR37419:SF1">
    <property type="entry name" value="SERINE_THREONINE-PROTEIN KINASE TOXIN HIPA"/>
    <property type="match status" value="1"/>
</dbReference>
<dbReference type="RefSeq" id="WP_006002118.1">
    <property type="nucleotide sequence ID" value="NZ_BAET01000002.1"/>
</dbReference>
<name>H5T782_9ALTE</name>
<proteinExistence type="inferred from homology"/>
<accession>H5T782</accession>
<dbReference type="STRING" id="56804.BAE46_03385"/>
<keyword evidence="3" id="KW-0418">Kinase</keyword>
<feature type="domain" description="HipA N-terminal subdomain 1" evidence="5">
    <location>
        <begin position="5"/>
        <end position="102"/>
    </location>
</feature>
<dbReference type="InterPro" id="IPR017508">
    <property type="entry name" value="HipA_N1"/>
</dbReference>
<dbReference type="InterPro" id="IPR052028">
    <property type="entry name" value="HipA_Ser/Thr_kinase"/>
</dbReference>
<dbReference type="Pfam" id="PF07804">
    <property type="entry name" value="HipA_C"/>
    <property type="match status" value="1"/>
</dbReference>
<dbReference type="AlphaFoldDB" id="H5T782"/>
<evidence type="ECO:0000256" key="1">
    <source>
        <dbReference type="ARBA" id="ARBA00010164"/>
    </source>
</evidence>
<dbReference type="eggNOG" id="COG3550">
    <property type="taxonomic scope" value="Bacteria"/>
</dbReference>
<organism evidence="6 7">
    <name type="scientific">Glaciecola punicea ACAM 611</name>
    <dbReference type="NCBI Taxonomy" id="1121923"/>
    <lineage>
        <taxon>Bacteria</taxon>
        <taxon>Pseudomonadati</taxon>
        <taxon>Pseudomonadota</taxon>
        <taxon>Gammaproteobacteria</taxon>
        <taxon>Alteromonadales</taxon>
        <taxon>Alteromonadaceae</taxon>
        <taxon>Glaciecola</taxon>
    </lineage>
</organism>
<evidence type="ECO:0000313" key="6">
    <source>
        <dbReference type="EMBL" id="GAB54159.1"/>
    </source>
</evidence>
<comment type="similarity">
    <text evidence="1">Belongs to the HipA Ser/Thr kinase family.</text>
</comment>
<protein>
    <submittedName>
        <fullName evidence="6">Protein hipA</fullName>
    </submittedName>
</protein>
<dbReference type="CDD" id="cd17808">
    <property type="entry name" value="HipA_Ec_like"/>
    <property type="match status" value="1"/>
</dbReference>
<dbReference type="EMBL" id="BAET01000002">
    <property type="protein sequence ID" value="GAB54159.1"/>
    <property type="molecule type" value="Genomic_DNA"/>
</dbReference>
<reference evidence="6 7" key="1">
    <citation type="journal article" date="2012" name="J. Bacteriol.">
        <title>Genome sequence of proteorhodopsin-containing sea ice bacterium Glaciecola punicea ACAM 611T.</title>
        <authorList>
            <person name="Qin Q.-L."/>
            <person name="Xie B.-B."/>
            <person name="Shu Y.-L."/>
            <person name="Rong J.-C."/>
            <person name="Zhao D.-L."/>
            <person name="Zhang X.-Y."/>
            <person name="Chen X.-L."/>
            <person name="Zhou B.-C."/>
            <person name="Zhanga Y.-Z."/>
        </authorList>
    </citation>
    <scope>NUCLEOTIDE SEQUENCE [LARGE SCALE GENOMIC DNA]</scope>
    <source>
        <strain evidence="6 7">ACAM 611</strain>
    </source>
</reference>
<keyword evidence="2" id="KW-0808">Transferase</keyword>
<evidence type="ECO:0000313" key="7">
    <source>
        <dbReference type="Proteomes" id="UP000053586"/>
    </source>
</evidence>
<evidence type="ECO:0000256" key="2">
    <source>
        <dbReference type="ARBA" id="ARBA00022679"/>
    </source>
</evidence>
<keyword evidence="7" id="KW-1185">Reference proteome</keyword>
<dbReference type="Gene3D" id="1.10.1070.20">
    <property type="match status" value="1"/>
</dbReference>
<feature type="domain" description="HipA-like C-terminal" evidence="4">
    <location>
        <begin position="146"/>
        <end position="394"/>
    </location>
</feature>
<dbReference type="NCBIfam" id="TIGR03071">
    <property type="entry name" value="couple_hipA"/>
    <property type="match status" value="1"/>
</dbReference>
<comment type="caution">
    <text evidence="6">The sequence shown here is derived from an EMBL/GenBank/DDBJ whole genome shotgun (WGS) entry which is preliminary data.</text>
</comment>
<dbReference type="OrthoDB" id="9805913at2"/>
<dbReference type="GO" id="GO:0005829">
    <property type="term" value="C:cytosol"/>
    <property type="evidence" value="ECO:0007669"/>
    <property type="project" value="TreeGrafter"/>
</dbReference>
<gene>
    <name evidence="6" type="primary">hipA</name>
    <name evidence="6" type="ORF">GPUN_0005</name>
</gene>
<reference evidence="6 7" key="2">
    <citation type="journal article" date="2017" name="Antonie Van Leeuwenhoek">
        <title>Rhizobium rhizosphaerae sp. nov., a novel species isolated from rice rhizosphere.</title>
        <authorList>
            <person name="Zhao J.J."/>
            <person name="Zhang J."/>
            <person name="Zhang R.J."/>
            <person name="Zhang C.W."/>
            <person name="Yin H.Q."/>
            <person name="Zhang X.X."/>
        </authorList>
    </citation>
    <scope>NUCLEOTIDE SEQUENCE [LARGE SCALE GENOMIC DNA]</scope>
    <source>
        <strain evidence="6 7">ACAM 611</strain>
    </source>
</reference>
<dbReference type="Pfam" id="PF13657">
    <property type="entry name" value="Couple_hipA"/>
    <property type="match status" value="1"/>
</dbReference>
<dbReference type="InterPro" id="IPR012893">
    <property type="entry name" value="HipA-like_C"/>
</dbReference>
<sequence length="432" mass="48535">MEMMVSLNGIKVGTLSKDKNAGLHFSYTEQWMERPGARPISLSLPITKQKYSGDVVYNFFDNLLPDSSDIRNKIQARFNVGSGHSFNLLAAIGNDCVGAIQLSSKQPASVNKICYNVLSAQKIEKLLQGYKHTPLGMEIDDDDFRISIAGAQEKTALLRIGKQWTKPIGATPTSHILKLPMGELPQVGIDLTDSCENEFICLELARAFGFSVANSEVLYFGKQKVLSVERFDRKYSSDGSWLMRLPQEDFCQAMGISSAQKYQSAGGPSIADCINLLTASSNAKDRATFFKAQIFFWLIAAIDGHGKNFSIFLEPENRYRMTPLYDILSAFPVMSKKALQPQTIKMAMSLKGKNIHWKWNNIQPRHFVSTAEHVKYPVDKVISHYEYFIDNVEDAITKVEGKITKNFPTYVTEAIFKGLRKQATKKLLIDKR</sequence>